<name>A0A9D1JI42_9FIRM</name>
<dbReference type="Proteomes" id="UP000823982">
    <property type="component" value="Unassembled WGS sequence"/>
</dbReference>
<dbReference type="AlphaFoldDB" id="A0A9D1JI42"/>
<protein>
    <submittedName>
        <fullName evidence="2">MptD family putative ECF transporter S component</fullName>
    </submittedName>
</protein>
<keyword evidence="1" id="KW-0472">Membrane</keyword>
<dbReference type="EMBL" id="DVIR01000037">
    <property type="protein sequence ID" value="HIS24554.1"/>
    <property type="molecule type" value="Genomic_DNA"/>
</dbReference>
<organism evidence="2 3">
    <name type="scientific">Candidatus Faeciplasma gallinarum</name>
    <dbReference type="NCBI Taxonomy" id="2840799"/>
    <lineage>
        <taxon>Bacteria</taxon>
        <taxon>Bacillati</taxon>
        <taxon>Bacillota</taxon>
        <taxon>Clostridia</taxon>
        <taxon>Eubacteriales</taxon>
        <taxon>Oscillospiraceae</taxon>
        <taxon>Oscillospiraceae incertae sedis</taxon>
        <taxon>Candidatus Faeciplasma</taxon>
    </lineage>
</organism>
<dbReference type="Pfam" id="PF09605">
    <property type="entry name" value="Trep_Strep"/>
    <property type="match status" value="1"/>
</dbReference>
<comment type="caution">
    <text evidence="2">The sequence shown here is derived from an EMBL/GenBank/DDBJ whole genome shotgun (WGS) entry which is preliminary data.</text>
</comment>
<gene>
    <name evidence="2" type="ORF">IAD01_04025</name>
</gene>
<evidence type="ECO:0000313" key="3">
    <source>
        <dbReference type="Proteomes" id="UP000823982"/>
    </source>
</evidence>
<evidence type="ECO:0000256" key="1">
    <source>
        <dbReference type="SAM" id="Phobius"/>
    </source>
</evidence>
<proteinExistence type="predicted"/>
<reference evidence="2" key="2">
    <citation type="journal article" date="2021" name="PeerJ">
        <title>Extensive microbial diversity within the chicken gut microbiome revealed by metagenomics and culture.</title>
        <authorList>
            <person name="Gilroy R."/>
            <person name="Ravi A."/>
            <person name="Getino M."/>
            <person name="Pursley I."/>
            <person name="Horton D.L."/>
            <person name="Alikhan N.F."/>
            <person name="Baker D."/>
            <person name="Gharbi K."/>
            <person name="Hall N."/>
            <person name="Watson M."/>
            <person name="Adriaenssens E.M."/>
            <person name="Foster-Nyarko E."/>
            <person name="Jarju S."/>
            <person name="Secka A."/>
            <person name="Antonio M."/>
            <person name="Oren A."/>
            <person name="Chaudhuri R.R."/>
            <person name="La Ragione R."/>
            <person name="Hildebrand F."/>
            <person name="Pallen M.J."/>
        </authorList>
    </citation>
    <scope>NUCLEOTIDE SEQUENCE</scope>
    <source>
        <strain evidence="2">CHK157-1446</strain>
    </source>
</reference>
<feature type="transmembrane region" description="Helical" evidence="1">
    <location>
        <begin position="70"/>
        <end position="93"/>
    </location>
</feature>
<evidence type="ECO:0000313" key="2">
    <source>
        <dbReference type="EMBL" id="HIS24554.1"/>
    </source>
</evidence>
<keyword evidence="1" id="KW-0812">Transmembrane</keyword>
<feature type="transmembrane region" description="Helical" evidence="1">
    <location>
        <begin position="37"/>
        <end position="58"/>
    </location>
</feature>
<feature type="transmembrane region" description="Helical" evidence="1">
    <location>
        <begin position="12"/>
        <end position="31"/>
    </location>
</feature>
<dbReference type="InterPro" id="IPR011733">
    <property type="entry name" value="CHP02185_IM"/>
</dbReference>
<sequence>MSEKTKSQGLKIKDIITVVLLSLINVVIFMVSSLLYLTPITVLAMPVLYGLVEGIVFFTIGTRVKARGALLLYCVVRGVMGFYLPYIICYLVAGVAAELIMAKTGYANVKGLTVSYIIAEVLGALGGTFYPYVIAADSFFANADEMLKTGELNENVLEASKMISSWGSLVLLAAILLSSFIGALIGRKVVKKHLLSESA</sequence>
<dbReference type="NCBIfam" id="TIGR02185">
    <property type="entry name" value="Trep_Strep"/>
    <property type="match status" value="1"/>
</dbReference>
<accession>A0A9D1JI42</accession>
<reference evidence="2" key="1">
    <citation type="submission" date="2020-10" db="EMBL/GenBank/DDBJ databases">
        <authorList>
            <person name="Gilroy R."/>
        </authorList>
    </citation>
    <scope>NUCLEOTIDE SEQUENCE</scope>
    <source>
        <strain evidence="2">CHK157-1446</strain>
    </source>
</reference>
<keyword evidence="1" id="KW-1133">Transmembrane helix</keyword>
<feature type="transmembrane region" description="Helical" evidence="1">
    <location>
        <begin position="163"/>
        <end position="185"/>
    </location>
</feature>